<dbReference type="EMBL" id="GHBP01003530">
    <property type="protein sequence ID" value="NDJ93414.1"/>
    <property type="molecule type" value="Transcribed_RNA"/>
</dbReference>
<dbReference type="PANTHER" id="PTHR11937">
    <property type="entry name" value="ACTIN"/>
    <property type="match status" value="1"/>
</dbReference>
<evidence type="ECO:0000256" key="1">
    <source>
        <dbReference type="ARBA" id="ARBA00004245"/>
    </source>
</evidence>
<sequence>MTQIMFETFSCPAMYVAIQAVLSLYASGRTTGIVLDSGDGVSHIVPIYEGYSLPHAVNRLDLAGRDLTNYLMKILTERGYSFTTTAEREIVRDIKEKLCYVALDFDQEISASATSSRIEKCYELPDGQVITIGNERFRCPEALFQPSLIGMEAVGVHETCFNSIMRCDVDIRKDLYQNIVLSGGSTLYPGIGDRMQKEVTALAPSTMRIKIICPPERKYSVWIGGSILASLNTFTSMWINKNEYDEAGPSIVHRKCF</sequence>
<dbReference type="AlphaFoldDB" id="A0A6G3MHF9"/>
<accession>A0A6G3MHF9</accession>
<dbReference type="Pfam" id="PF00022">
    <property type="entry name" value="Actin"/>
    <property type="match status" value="1"/>
</dbReference>
<reference evidence="7" key="1">
    <citation type="submission" date="2018-11" db="EMBL/GenBank/DDBJ databases">
        <title>Henneguya salminicola genome and transcriptome.</title>
        <authorList>
            <person name="Yahalomi D."/>
            <person name="Atkinson S.D."/>
            <person name="Neuhof M."/>
            <person name="Chang E.S."/>
            <person name="Philippe H."/>
            <person name="Cartwright P."/>
            <person name="Bartholomew J.L."/>
            <person name="Huchon D."/>
        </authorList>
    </citation>
    <scope>NUCLEOTIDE SEQUENCE</scope>
    <source>
        <strain evidence="7">Hz1</strain>
        <tissue evidence="7">Whole</tissue>
    </source>
</reference>
<keyword evidence="5" id="KW-0206">Cytoskeleton</keyword>
<dbReference type="GO" id="GO:0005856">
    <property type="term" value="C:cytoskeleton"/>
    <property type="evidence" value="ECO:0007669"/>
    <property type="project" value="UniProtKB-SubCell"/>
</dbReference>
<dbReference type="Gene3D" id="3.30.420.40">
    <property type="match status" value="2"/>
</dbReference>
<protein>
    <submittedName>
        <fullName evidence="7">Actin-3 (Trinotate prediction)</fullName>
    </submittedName>
</protein>
<evidence type="ECO:0000256" key="6">
    <source>
        <dbReference type="RuleBase" id="RU000487"/>
    </source>
</evidence>
<comment type="similarity">
    <text evidence="6">Belongs to the actin family.</text>
</comment>
<name>A0A6G3MHF9_HENSL</name>
<dbReference type="FunFam" id="3.30.420.40:FF:000404">
    <property type="entry name" value="Major actin"/>
    <property type="match status" value="1"/>
</dbReference>
<keyword evidence="3" id="KW-0547">Nucleotide-binding</keyword>
<evidence type="ECO:0000256" key="2">
    <source>
        <dbReference type="ARBA" id="ARBA00022490"/>
    </source>
</evidence>
<organism evidence="7">
    <name type="scientific">Henneguya salminicola</name>
    <name type="common">Myxosporean</name>
    <dbReference type="NCBI Taxonomy" id="69463"/>
    <lineage>
        <taxon>Eukaryota</taxon>
        <taxon>Metazoa</taxon>
        <taxon>Cnidaria</taxon>
        <taxon>Myxozoa</taxon>
        <taxon>Myxosporea</taxon>
        <taxon>Bivalvulida</taxon>
        <taxon>Platysporina</taxon>
        <taxon>Myxobolidae</taxon>
        <taxon>Henneguya</taxon>
    </lineage>
</organism>
<evidence type="ECO:0000313" key="7">
    <source>
        <dbReference type="EMBL" id="NDJ93414.1"/>
    </source>
</evidence>
<dbReference type="SUPFAM" id="SSF53067">
    <property type="entry name" value="Actin-like ATPase domain"/>
    <property type="match status" value="2"/>
</dbReference>
<dbReference type="FunFam" id="3.30.420.40:FF:000058">
    <property type="entry name" value="Putative actin-related protein 5"/>
    <property type="match status" value="1"/>
</dbReference>
<keyword evidence="4" id="KW-0067">ATP-binding</keyword>
<evidence type="ECO:0000256" key="4">
    <source>
        <dbReference type="ARBA" id="ARBA00022840"/>
    </source>
</evidence>
<dbReference type="FunFam" id="3.30.420.40:FF:000205">
    <property type="entry name" value="Actin, alpha skeletal muscle"/>
    <property type="match status" value="1"/>
</dbReference>
<dbReference type="FunFam" id="3.90.640.10:FF:000001">
    <property type="entry name" value="Actin, muscle"/>
    <property type="match status" value="1"/>
</dbReference>
<dbReference type="InterPro" id="IPR004000">
    <property type="entry name" value="Actin"/>
</dbReference>
<comment type="subcellular location">
    <subcellularLocation>
        <location evidence="1">Cytoplasm</location>
        <location evidence="1">Cytoskeleton</location>
    </subcellularLocation>
</comment>
<dbReference type="Gene3D" id="3.90.640.10">
    <property type="entry name" value="Actin, Chain A, domain 4"/>
    <property type="match status" value="1"/>
</dbReference>
<dbReference type="SMART" id="SM00268">
    <property type="entry name" value="ACTIN"/>
    <property type="match status" value="1"/>
</dbReference>
<dbReference type="PRINTS" id="PR00190">
    <property type="entry name" value="ACTIN"/>
</dbReference>
<evidence type="ECO:0000256" key="3">
    <source>
        <dbReference type="ARBA" id="ARBA00022741"/>
    </source>
</evidence>
<keyword evidence="2" id="KW-0963">Cytoplasm</keyword>
<evidence type="ECO:0000256" key="5">
    <source>
        <dbReference type="ARBA" id="ARBA00023212"/>
    </source>
</evidence>
<dbReference type="GO" id="GO:0005524">
    <property type="term" value="F:ATP binding"/>
    <property type="evidence" value="ECO:0007669"/>
    <property type="project" value="UniProtKB-KW"/>
</dbReference>
<dbReference type="InterPro" id="IPR043129">
    <property type="entry name" value="ATPase_NBD"/>
</dbReference>
<proteinExistence type="inferred from homology"/>